<evidence type="ECO:0000313" key="2">
    <source>
        <dbReference type="Proteomes" id="UP000655868"/>
    </source>
</evidence>
<sequence>MTATFTEAFEAFDALPRDAQFRAMGVLMFRNPDAVLAAVASVSALDVEIASPAPADFHAAGSGGAPETPGAALFPLGVPSRGVVPGP</sequence>
<accession>A0A934NX38</accession>
<protein>
    <submittedName>
        <fullName evidence="1">Uncharacterized protein</fullName>
    </submittedName>
</protein>
<evidence type="ECO:0000313" key="1">
    <source>
        <dbReference type="EMBL" id="MBJ8342817.1"/>
    </source>
</evidence>
<name>A0A934NX38_9NOCA</name>
<organism evidence="1 2">
    <name type="scientific">Antrihabitans stalagmiti</name>
    <dbReference type="NCBI Taxonomy" id="2799499"/>
    <lineage>
        <taxon>Bacteria</taxon>
        <taxon>Bacillati</taxon>
        <taxon>Actinomycetota</taxon>
        <taxon>Actinomycetes</taxon>
        <taxon>Mycobacteriales</taxon>
        <taxon>Nocardiaceae</taxon>
        <taxon>Antrihabitans</taxon>
    </lineage>
</organism>
<dbReference type="RefSeq" id="WP_199708519.1">
    <property type="nucleotide sequence ID" value="NZ_JAEMNV010000014.1"/>
</dbReference>
<dbReference type="Proteomes" id="UP000655868">
    <property type="component" value="Unassembled WGS sequence"/>
</dbReference>
<proteinExistence type="predicted"/>
<gene>
    <name evidence="1" type="ORF">JGU71_28395</name>
</gene>
<reference evidence="1" key="1">
    <citation type="submission" date="2020-12" db="EMBL/GenBank/DDBJ databases">
        <title>Antrihabitans popcorni sp. nov. and Antrihabitans auranticaus sp. nov., isolated from a larva cave.</title>
        <authorList>
            <person name="Lee S.D."/>
            <person name="Kim I.S."/>
        </authorList>
    </citation>
    <scope>NUCLEOTIDE SEQUENCE</scope>
    <source>
        <strain evidence="1">YC3-6</strain>
    </source>
</reference>
<dbReference type="EMBL" id="JAEMNV010000014">
    <property type="protein sequence ID" value="MBJ8342817.1"/>
    <property type="molecule type" value="Genomic_DNA"/>
</dbReference>
<dbReference type="AlphaFoldDB" id="A0A934NX38"/>
<comment type="caution">
    <text evidence="1">The sequence shown here is derived from an EMBL/GenBank/DDBJ whole genome shotgun (WGS) entry which is preliminary data.</text>
</comment>
<keyword evidence="2" id="KW-1185">Reference proteome</keyword>